<dbReference type="PANTHER" id="PTHR45674:SF9">
    <property type="entry name" value="DNA LIGASE 3"/>
    <property type="match status" value="1"/>
</dbReference>
<evidence type="ECO:0000256" key="2">
    <source>
        <dbReference type="ARBA" id="ARBA00022598"/>
    </source>
</evidence>
<dbReference type="GO" id="GO:0003677">
    <property type="term" value="F:DNA binding"/>
    <property type="evidence" value="ECO:0007669"/>
    <property type="project" value="InterPro"/>
</dbReference>
<dbReference type="SUPFAM" id="SSF117018">
    <property type="entry name" value="ATP-dependent DNA ligase DNA-binding domain"/>
    <property type="match status" value="1"/>
</dbReference>
<dbReference type="EMBL" id="JAACJJ010000028">
    <property type="protein sequence ID" value="KAF5322743.1"/>
    <property type="molecule type" value="Genomic_DNA"/>
</dbReference>
<dbReference type="SUPFAM" id="SSF50249">
    <property type="entry name" value="Nucleic acid-binding proteins"/>
    <property type="match status" value="1"/>
</dbReference>
<dbReference type="PANTHER" id="PTHR45674">
    <property type="entry name" value="DNA LIGASE 1/3 FAMILY MEMBER"/>
    <property type="match status" value="1"/>
</dbReference>
<dbReference type="Proteomes" id="UP000567179">
    <property type="component" value="Unassembled WGS sequence"/>
</dbReference>
<evidence type="ECO:0000256" key="3">
    <source>
        <dbReference type="SAM" id="MobiDB-lite"/>
    </source>
</evidence>
<dbReference type="AlphaFoldDB" id="A0A8H5BGR1"/>
<accession>A0A8H5BGR1</accession>
<proteinExistence type="inferred from homology"/>
<dbReference type="InterPro" id="IPR050191">
    <property type="entry name" value="ATP-dep_DNA_ligase"/>
</dbReference>
<evidence type="ECO:0000313" key="4">
    <source>
        <dbReference type="EMBL" id="KAF5322743.1"/>
    </source>
</evidence>
<feature type="region of interest" description="Disordered" evidence="3">
    <location>
        <begin position="292"/>
        <end position="317"/>
    </location>
</feature>
<dbReference type="InterPro" id="IPR012340">
    <property type="entry name" value="NA-bd_OB-fold"/>
</dbReference>
<dbReference type="GO" id="GO:0003910">
    <property type="term" value="F:DNA ligase (ATP) activity"/>
    <property type="evidence" value="ECO:0007669"/>
    <property type="project" value="InterPro"/>
</dbReference>
<feature type="region of interest" description="Disordered" evidence="3">
    <location>
        <begin position="1"/>
        <end position="26"/>
    </location>
</feature>
<reference evidence="4 5" key="1">
    <citation type="journal article" date="2020" name="ISME J.">
        <title>Uncovering the hidden diversity of litter-decomposition mechanisms in mushroom-forming fungi.</title>
        <authorList>
            <person name="Floudas D."/>
            <person name="Bentzer J."/>
            <person name="Ahren D."/>
            <person name="Johansson T."/>
            <person name="Persson P."/>
            <person name="Tunlid A."/>
        </authorList>
    </citation>
    <scope>NUCLEOTIDE SEQUENCE [LARGE SCALE GENOMIC DNA]</scope>
    <source>
        <strain evidence="4 5">CBS 101986</strain>
    </source>
</reference>
<dbReference type="GO" id="GO:0006310">
    <property type="term" value="P:DNA recombination"/>
    <property type="evidence" value="ECO:0007669"/>
    <property type="project" value="InterPro"/>
</dbReference>
<comment type="similarity">
    <text evidence="1">Belongs to the ATP-dependent DNA ligase family.</text>
</comment>
<evidence type="ECO:0000256" key="1">
    <source>
        <dbReference type="ARBA" id="ARBA00007572"/>
    </source>
</evidence>
<dbReference type="GO" id="GO:0006273">
    <property type="term" value="P:lagging strand elongation"/>
    <property type="evidence" value="ECO:0007669"/>
    <property type="project" value="TreeGrafter"/>
</dbReference>
<dbReference type="Gene3D" id="1.10.3260.10">
    <property type="entry name" value="DNA ligase, ATP-dependent, N-terminal domain"/>
    <property type="match status" value="1"/>
</dbReference>
<keyword evidence="2" id="KW-0436">Ligase</keyword>
<sequence>MPERTAESSSPTKSKSDQRQLDAFFSSPKTAKPLSAVILAAQPVFVQGSSKHLSTPEKSAFTSVQKAEIIDVDEFESDDSADTARVATFRAPATPSAKKPPVASEESIKPSSVCSRAKRREPAVCMAKSSVCCAILTHALVALSRTRSRIPIINILTNLLQSTIAYHPSPLLPAVYLLSNSLTPQFIALELSLGSSILSLSSAYLATYPHLMANRLPPRRLLQTEKSMGDEGCRLQMILGSITESPVSAAALGLTTSGRGLSIRFSRFIRTREDKGIEQASTPVFLVISGDVNRGDSAGEIDKEEEDSSEHMDFEGD</sequence>
<dbReference type="OrthoDB" id="206088at2759"/>
<organism evidence="4 5">
    <name type="scientific">Psilocybe cf. subviscida</name>
    <dbReference type="NCBI Taxonomy" id="2480587"/>
    <lineage>
        <taxon>Eukaryota</taxon>
        <taxon>Fungi</taxon>
        <taxon>Dikarya</taxon>
        <taxon>Basidiomycota</taxon>
        <taxon>Agaricomycotina</taxon>
        <taxon>Agaricomycetes</taxon>
        <taxon>Agaricomycetidae</taxon>
        <taxon>Agaricales</taxon>
        <taxon>Agaricineae</taxon>
        <taxon>Strophariaceae</taxon>
        <taxon>Psilocybe</taxon>
    </lineage>
</organism>
<evidence type="ECO:0000313" key="5">
    <source>
        <dbReference type="Proteomes" id="UP000567179"/>
    </source>
</evidence>
<dbReference type="InterPro" id="IPR036599">
    <property type="entry name" value="DNA_ligase_N_sf"/>
</dbReference>
<comment type="caution">
    <text evidence="4">The sequence shown here is derived from an EMBL/GenBank/DDBJ whole genome shotgun (WGS) entry which is preliminary data.</text>
</comment>
<gene>
    <name evidence="4" type="ORF">D9619_002010</name>
</gene>
<protein>
    <submittedName>
        <fullName evidence="4">Uncharacterized protein</fullName>
    </submittedName>
</protein>
<dbReference type="Gene3D" id="2.40.50.140">
    <property type="entry name" value="Nucleic acid-binding proteins"/>
    <property type="match status" value="1"/>
</dbReference>
<name>A0A8H5BGR1_9AGAR</name>
<dbReference type="GO" id="GO:0006281">
    <property type="term" value="P:DNA repair"/>
    <property type="evidence" value="ECO:0007669"/>
    <property type="project" value="InterPro"/>
</dbReference>
<dbReference type="GO" id="GO:0005634">
    <property type="term" value="C:nucleus"/>
    <property type="evidence" value="ECO:0007669"/>
    <property type="project" value="TreeGrafter"/>
</dbReference>
<keyword evidence="5" id="KW-1185">Reference proteome</keyword>